<evidence type="ECO:0000259" key="2">
    <source>
        <dbReference type="Pfam" id="PF20153"/>
    </source>
</evidence>
<keyword evidence="1" id="KW-1133">Transmembrane helix</keyword>
<protein>
    <recommendedName>
        <fullName evidence="2">DUF6535 domain-containing protein</fullName>
    </recommendedName>
</protein>
<keyword evidence="4" id="KW-1185">Reference proteome</keyword>
<dbReference type="AlphaFoldDB" id="A0A2H3EBR8"/>
<organism evidence="3 4">
    <name type="scientific">Armillaria gallica</name>
    <name type="common">Bulbous honey fungus</name>
    <name type="synonym">Armillaria bulbosa</name>
    <dbReference type="NCBI Taxonomy" id="47427"/>
    <lineage>
        <taxon>Eukaryota</taxon>
        <taxon>Fungi</taxon>
        <taxon>Dikarya</taxon>
        <taxon>Basidiomycota</taxon>
        <taxon>Agaricomycotina</taxon>
        <taxon>Agaricomycetes</taxon>
        <taxon>Agaricomycetidae</taxon>
        <taxon>Agaricales</taxon>
        <taxon>Marasmiineae</taxon>
        <taxon>Physalacriaceae</taxon>
        <taxon>Armillaria</taxon>
    </lineage>
</organism>
<feature type="domain" description="DUF6535" evidence="2">
    <location>
        <begin position="5"/>
        <end position="53"/>
    </location>
</feature>
<reference evidence="4" key="1">
    <citation type="journal article" date="2017" name="Nat. Ecol. Evol.">
        <title>Genome expansion and lineage-specific genetic innovations in the forest pathogenic fungi Armillaria.</title>
        <authorList>
            <person name="Sipos G."/>
            <person name="Prasanna A.N."/>
            <person name="Walter M.C."/>
            <person name="O'Connor E."/>
            <person name="Balint B."/>
            <person name="Krizsan K."/>
            <person name="Kiss B."/>
            <person name="Hess J."/>
            <person name="Varga T."/>
            <person name="Slot J."/>
            <person name="Riley R."/>
            <person name="Boka B."/>
            <person name="Rigling D."/>
            <person name="Barry K."/>
            <person name="Lee J."/>
            <person name="Mihaltcheva S."/>
            <person name="LaButti K."/>
            <person name="Lipzen A."/>
            <person name="Waldron R."/>
            <person name="Moloney N.M."/>
            <person name="Sperisen C."/>
            <person name="Kredics L."/>
            <person name="Vagvoelgyi C."/>
            <person name="Patrignani A."/>
            <person name="Fitzpatrick D."/>
            <person name="Nagy I."/>
            <person name="Doyle S."/>
            <person name="Anderson J.B."/>
            <person name="Grigoriev I.V."/>
            <person name="Gueldener U."/>
            <person name="Muensterkoetter M."/>
            <person name="Nagy L.G."/>
        </authorList>
    </citation>
    <scope>NUCLEOTIDE SEQUENCE [LARGE SCALE GENOMIC DNA]</scope>
    <source>
        <strain evidence="4">Ar21-2</strain>
    </source>
</reference>
<accession>A0A2H3EBR8</accession>
<evidence type="ECO:0000313" key="3">
    <source>
        <dbReference type="EMBL" id="PBK98787.1"/>
    </source>
</evidence>
<name>A0A2H3EBR8_ARMGA</name>
<keyword evidence="1" id="KW-0472">Membrane</keyword>
<dbReference type="InterPro" id="IPR045338">
    <property type="entry name" value="DUF6535"/>
</dbReference>
<sequence>MAVLSGAPGDRRRVRQFRYMGLQQWRVGPTTRLLPILTSTSLSIFIVGLVVFLRFKLRLHPSLDLSHPSPSLHISSPTSCPLYTPRAHTRRRNPITSSLSILTSPSSLQSSLRFADTRQNHRQSRKKLTFVHFEKLWSTARTRWKR</sequence>
<evidence type="ECO:0000313" key="4">
    <source>
        <dbReference type="Proteomes" id="UP000217790"/>
    </source>
</evidence>
<feature type="non-terminal residue" evidence="3">
    <location>
        <position position="146"/>
    </location>
</feature>
<dbReference type="Pfam" id="PF20153">
    <property type="entry name" value="DUF6535"/>
    <property type="match status" value="1"/>
</dbReference>
<dbReference type="EMBL" id="KZ293648">
    <property type="protein sequence ID" value="PBK98787.1"/>
    <property type="molecule type" value="Genomic_DNA"/>
</dbReference>
<feature type="transmembrane region" description="Helical" evidence="1">
    <location>
        <begin position="33"/>
        <end position="53"/>
    </location>
</feature>
<dbReference type="Proteomes" id="UP000217790">
    <property type="component" value="Unassembled WGS sequence"/>
</dbReference>
<evidence type="ECO:0000256" key="1">
    <source>
        <dbReference type="SAM" id="Phobius"/>
    </source>
</evidence>
<proteinExistence type="predicted"/>
<keyword evidence="1" id="KW-0812">Transmembrane</keyword>
<dbReference type="InParanoid" id="A0A2H3EBR8"/>
<gene>
    <name evidence="3" type="ORF">ARMGADRAFT_1131201</name>
</gene>